<reference evidence="3 4" key="1">
    <citation type="submission" date="2022-02" db="EMBL/GenBank/DDBJ databases">
        <title>Uncovering new skin microbiome diversity through culturing and metagenomics.</title>
        <authorList>
            <person name="Conlan S."/>
            <person name="Deming C."/>
            <person name="Nisc Comparative Sequencing Program N."/>
            <person name="Segre J.A."/>
        </authorList>
    </citation>
    <scope>NUCLEOTIDE SEQUENCE [LARGE SCALE GENOMIC DNA]</scope>
    <source>
        <strain evidence="3 4">ACRQV</strain>
    </source>
</reference>
<feature type="region of interest" description="Disordered" evidence="1">
    <location>
        <begin position="182"/>
        <end position="207"/>
    </location>
</feature>
<feature type="signal peptide" evidence="2">
    <location>
        <begin position="1"/>
        <end position="19"/>
    </location>
</feature>
<sequence>MHKLSSLTLAIATAFALTACSTDTSSPATSPDTDSVDNTTVTVEETTTEDSDDDTTTEEDSTPSPTTAADDDDADDADDADDEAHDDAEENTTNASQIGGDCGTTPQGYPITAGSATSCEFAVAMFGPASKATYTMTPLEPSNPTVGSLYTAHITAKSPVTGESYDLICRIGSDSANLTCQKPGDRSVSGSFNSAAHDWPQRVNTVD</sequence>
<evidence type="ECO:0000256" key="2">
    <source>
        <dbReference type="SAM" id="SignalP"/>
    </source>
</evidence>
<accession>A0ABS9PSS4</accession>
<organism evidence="3 4">
    <name type="scientific">Corynebacterium singulare</name>
    <dbReference type="NCBI Taxonomy" id="161899"/>
    <lineage>
        <taxon>Bacteria</taxon>
        <taxon>Bacillati</taxon>
        <taxon>Actinomycetota</taxon>
        <taxon>Actinomycetes</taxon>
        <taxon>Mycobacteriales</taxon>
        <taxon>Corynebacteriaceae</taxon>
        <taxon>Corynebacterium</taxon>
    </lineage>
</organism>
<dbReference type="PROSITE" id="PS51257">
    <property type="entry name" value="PROKAR_LIPOPROTEIN"/>
    <property type="match status" value="1"/>
</dbReference>
<name>A0ABS9PSS4_9CORY</name>
<comment type="caution">
    <text evidence="3">The sequence shown here is derived from an EMBL/GenBank/DDBJ whole genome shotgun (WGS) entry which is preliminary data.</text>
</comment>
<feature type="compositionally biased region" description="Acidic residues" evidence="1">
    <location>
        <begin position="69"/>
        <end position="90"/>
    </location>
</feature>
<keyword evidence="4" id="KW-1185">Reference proteome</keyword>
<evidence type="ECO:0000313" key="4">
    <source>
        <dbReference type="Proteomes" id="UP001521911"/>
    </source>
</evidence>
<feature type="chain" id="PRO_5046387727" evidence="2">
    <location>
        <begin position="20"/>
        <end position="207"/>
    </location>
</feature>
<evidence type="ECO:0000313" key="3">
    <source>
        <dbReference type="EMBL" id="MCG7275751.1"/>
    </source>
</evidence>
<evidence type="ECO:0000256" key="1">
    <source>
        <dbReference type="SAM" id="MobiDB-lite"/>
    </source>
</evidence>
<dbReference type="Proteomes" id="UP001521911">
    <property type="component" value="Unassembled WGS sequence"/>
</dbReference>
<dbReference type="EMBL" id="JAKRDF010000003">
    <property type="protein sequence ID" value="MCG7275751.1"/>
    <property type="molecule type" value="Genomic_DNA"/>
</dbReference>
<feature type="region of interest" description="Disordered" evidence="1">
    <location>
        <begin position="21"/>
        <end position="103"/>
    </location>
</feature>
<protein>
    <submittedName>
        <fullName evidence="3">Uncharacterized protein</fullName>
    </submittedName>
</protein>
<keyword evidence="2" id="KW-0732">Signal</keyword>
<feature type="compositionally biased region" description="Low complexity" evidence="1">
    <location>
        <begin position="21"/>
        <end position="45"/>
    </location>
</feature>
<dbReference type="RefSeq" id="WP_239179548.1">
    <property type="nucleotide sequence ID" value="NZ_JAKRDF010000003.1"/>
</dbReference>
<gene>
    <name evidence="3" type="ORF">MHK08_04605</name>
</gene>
<feature type="compositionally biased region" description="Acidic residues" evidence="1">
    <location>
        <begin position="46"/>
        <end position="61"/>
    </location>
</feature>
<proteinExistence type="predicted"/>